<gene>
    <name evidence="1" type="ORF">XD66_1289</name>
</gene>
<evidence type="ECO:0000313" key="2">
    <source>
        <dbReference type="Proteomes" id="UP000053326"/>
    </source>
</evidence>
<dbReference type="EMBL" id="LGFO01000191">
    <property type="protein sequence ID" value="KUK35998.1"/>
    <property type="molecule type" value="Genomic_DNA"/>
</dbReference>
<evidence type="ECO:0000313" key="1">
    <source>
        <dbReference type="EMBL" id="KUK35998.1"/>
    </source>
</evidence>
<protein>
    <recommendedName>
        <fullName evidence="3">DUF2007 domain-containing protein</fullName>
    </recommendedName>
</protein>
<evidence type="ECO:0008006" key="3">
    <source>
        <dbReference type="Google" id="ProtNLM"/>
    </source>
</evidence>
<comment type="caution">
    <text evidence="1">The sequence shown here is derived from an EMBL/GenBank/DDBJ whole genome shotgun (WGS) entry which is preliminary data.</text>
</comment>
<proteinExistence type="predicted"/>
<reference evidence="2" key="1">
    <citation type="journal article" date="2015" name="MBio">
        <title>Genome-Resolved Metagenomic Analysis Reveals Roles for Candidate Phyla and Other Microbial Community Members in Biogeochemical Transformations in Oil Reservoirs.</title>
        <authorList>
            <person name="Hu P."/>
            <person name="Tom L."/>
            <person name="Singh A."/>
            <person name="Thomas B.C."/>
            <person name="Baker B.J."/>
            <person name="Piceno Y.M."/>
            <person name="Andersen G.L."/>
            <person name="Banfield J.F."/>
        </authorList>
    </citation>
    <scope>NUCLEOTIDE SEQUENCE [LARGE SCALE GENOMIC DNA]</scope>
</reference>
<dbReference type="AlphaFoldDB" id="A0A101FFB9"/>
<sequence length="78" mass="8353">MKKDGLALLAVVYPPEDIIIEGVLQTAGIRAFKMRESIAPVEGITIGPLAEVKIYVSGEQLEAAKDILAWTKESAADV</sequence>
<dbReference type="Proteomes" id="UP000053326">
    <property type="component" value="Unassembled WGS sequence"/>
</dbReference>
<organism evidence="1 2">
    <name type="scientific">Thermacetogenium phaeum</name>
    <dbReference type="NCBI Taxonomy" id="85874"/>
    <lineage>
        <taxon>Bacteria</taxon>
        <taxon>Bacillati</taxon>
        <taxon>Bacillota</taxon>
        <taxon>Clostridia</taxon>
        <taxon>Thermoanaerobacterales</taxon>
        <taxon>Thermoanaerobacteraceae</taxon>
        <taxon>Thermacetogenium</taxon>
    </lineage>
</organism>
<name>A0A101FFB9_9THEO</name>
<accession>A0A101FFB9</accession>